<name>A0A8J6NFG0_9BACT</name>
<organism evidence="1 2">
    <name type="scientific">Candidatus Desulfobia pelagia</name>
    <dbReference type="NCBI Taxonomy" id="2841692"/>
    <lineage>
        <taxon>Bacteria</taxon>
        <taxon>Pseudomonadati</taxon>
        <taxon>Thermodesulfobacteriota</taxon>
        <taxon>Desulfobulbia</taxon>
        <taxon>Desulfobulbales</taxon>
        <taxon>Desulfobulbaceae</taxon>
        <taxon>Candidatus Desulfobia</taxon>
    </lineage>
</organism>
<proteinExistence type="predicted"/>
<dbReference type="EMBL" id="JACNJZ010000186">
    <property type="protein sequence ID" value="MBC8318777.1"/>
    <property type="molecule type" value="Genomic_DNA"/>
</dbReference>
<sequence>MAYWEHVGVKRQDLGNRGDSATWYIRIEKRNSFFKISTLVLPKQGKEDKASGVRREYMPCNGASVSGKLRDEKIYSLLQFLGAVGGKVFSDSKNDI</sequence>
<evidence type="ECO:0000313" key="1">
    <source>
        <dbReference type="EMBL" id="MBC8318777.1"/>
    </source>
</evidence>
<comment type="caution">
    <text evidence="1">The sequence shown here is derived from an EMBL/GenBank/DDBJ whole genome shotgun (WGS) entry which is preliminary data.</text>
</comment>
<dbReference type="AlphaFoldDB" id="A0A8J6NFG0"/>
<dbReference type="Proteomes" id="UP000614424">
    <property type="component" value="Unassembled WGS sequence"/>
</dbReference>
<reference evidence="1 2" key="1">
    <citation type="submission" date="2020-08" db="EMBL/GenBank/DDBJ databases">
        <title>Bridging the membrane lipid divide: bacteria of the FCB group superphylum have the potential to synthesize archaeal ether lipids.</title>
        <authorList>
            <person name="Villanueva L."/>
            <person name="Von Meijenfeldt F.A.B."/>
            <person name="Westbye A.B."/>
            <person name="Yadav S."/>
            <person name="Hopmans E.C."/>
            <person name="Dutilh B.E."/>
            <person name="Sinninghe Damste J.S."/>
        </authorList>
    </citation>
    <scope>NUCLEOTIDE SEQUENCE [LARGE SCALE GENOMIC DNA]</scope>
    <source>
        <strain evidence="1">NIOZ-UU47</strain>
    </source>
</reference>
<evidence type="ECO:0000313" key="2">
    <source>
        <dbReference type="Proteomes" id="UP000614424"/>
    </source>
</evidence>
<accession>A0A8J6NFG0</accession>
<gene>
    <name evidence="1" type="ORF">H8E41_12800</name>
</gene>
<protein>
    <submittedName>
        <fullName evidence="1">Uncharacterized protein</fullName>
    </submittedName>
</protein>